<dbReference type="Gene3D" id="3.40.50.880">
    <property type="match status" value="1"/>
</dbReference>
<dbReference type="EMBL" id="FONW01000008">
    <property type="protein sequence ID" value="SFF51610.1"/>
    <property type="molecule type" value="Genomic_DNA"/>
</dbReference>
<keyword evidence="4" id="KW-0238">DNA-binding</keyword>
<accession>A0A1I2JCA5</accession>
<evidence type="ECO:0000256" key="2">
    <source>
        <dbReference type="ARBA" id="ARBA00023163"/>
    </source>
</evidence>
<dbReference type="InterPro" id="IPR009057">
    <property type="entry name" value="Homeodomain-like_sf"/>
</dbReference>
<dbReference type="RefSeq" id="WP_093920594.1">
    <property type="nucleotide sequence ID" value="NZ_FONW01000008.1"/>
</dbReference>
<dbReference type="Gene3D" id="1.10.10.60">
    <property type="entry name" value="Homeodomain-like"/>
    <property type="match status" value="1"/>
</dbReference>
<name>A0A1I2JCA5_9BACT</name>
<feature type="domain" description="HTH araC/xylS-type" evidence="3">
    <location>
        <begin position="221"/>
        <end position="319"/>
    </location>
</feature>
<dbReference type="InterPro" id="IPR002818">
    <property type="entry name" value="DJ-1/PfpI"/>
</dbReference>
<dbReference type="STRING" id="655355.SAMN05216283_10878"/>
<evidence type="ECO:0000259" key="3">
    <source>
        <dbReference type="PROSITE" id="PS01124"/>
    </source>
</evidence>
<dbReference type="GO" id="GO:0043565">
    <property type="term" value="F:sequence-specific DNA binding"/>
    <property type="evidence" value="ECO:0007669"/>
    <property type="project" value="InterPro"/>
</dbReference>
<dbReference type="Proteomes" id="UP000198964">
    <property type="component" value="Unassembled WGS sequence"/>
</dbReference>
<evidence type="ECO:0000313" key="5">
    <source>
        <dbReference type="Proteomes" id="UP000198964"/>
    </source>
</evidence>
<proteinExistence type="predicted"/>
<dbReference type="GO" id="GO:0003700">
    <property type="term" value="F:DNA-binding transcription factor activity"/>
    <property type="evidence" value="ECO:0007669"/>
    <property type="project" value="InterPro"/>
</dbReference>
<dbReference type="AlphaFoldDB" id="A0A1I2JCA5"/>
<dbReference type="Pfam" id="PF12833">
    <property type="entry name" value="HTH_18"/>
    <property type="match status" value="1"/>
</dbReference>
<organism evidence="4 5">
    <name type="scientific">Sunxiuqinia elliptica</name>
    <dbReference type="NCBI Taxonomy" id="655355"/>
    <lineage>
        <taxon>Bacteria</taxon>
        <taxon>Pseudomonadati</taxon>
        <taxon>Bacteroidota</taxon>
        <taxon>Bacteroidia</taxon>
        <taxon>Marinilabiliales</taxon>
        <taxon>Prolixibacteraceae</taxon>
        <taxon>Sunxiuqinia</taxon>
    </lineage>
</organism>
<protein>
    <submittedName>
        <fullName evidence="4">Transcriptional regulator GlxA family, contains an amidase domain and an AraC-type DNA-binding HTH domain</fullName>
    </submittedName>
</protein>
<dbReference type="SUPFAM" id="SSF46689">
    <property type="entry name" value="Homeodomain-like"/>
    <property type="match status" value="2"/>
</dbReference>
<dbReference type="InterPro" id="IPR018060">
    <property type="entry name" value="HTH_AraC"/>
</dbReference>
<dbReference type="InterPro" id="IPR029062">
    <property type="entry name" value="Class_I_gatase-like"/>
</dbReference>
<keyword evidence="5" id="KW-1185">Reference proteome</keyword>
<evidence type="ECO:0000313" key="4">
    <source>
        <dbReference type="EMBL" id="SFF51610.1"/>
    </source>
</evidence>
<dbReference type="PROSITE" id="PS01124">
    <property type="entry name" value="HTH_ARAC_FAMILY_2"/>
    <property type="match status" value="1"/>
</dbReference>
<dbReference type="CDD" id="cd03138">
    <property type="entry name" value="GATase1_AraC_2"/>
    <property type="match status" value="1"/>
</dbReference>
<keyword evidence="1" id="KW-0805">Transcription regulation</keyword>
<dbReference type="InterPro" id="IPR052158">
    <property type="entry name" value="INH-QAR"/>
</dbReference>
<gene>
    <name evidence="4" type="ORF">SAMN05216283_10878</name>
</gene>
<dbReference type="SUPFAM" id="SSF52317">
    <property type="entry name" value="Class I glutamine amidotransferase-like"/>
    <property type="match status" value="1"/>
</dbReference>
<sequence length="329" mass="37296">MKHVSILIPNGHYSLVNVEGTYQIFSWVNDYLSQTNQEPLFELHLVGQSQKVTQTNGLFTITPDVLLDDVSATDLIVVPAIHGDLDENLKNNSDLVPWVLKHHEGGAEVVGLCIGAFFLAAIGLLDGKPCSTHWQFANKFRELFPKVHLMDHKIMTESDGIYTSGGAYSFTNLLIYLVEKYGGRDLAVLASKAFMIDIDRSSQSPFIIFSGQKAHQDQLVLDVQEFIEQHFETKISIDELAREFNIGRRTLERRFKRATSNTIVEYAQRVKIEAAKKELELGTTTVSETMYHVGYADTKAFRDVFRRFAGMSPVDYRNKYVRELSSYSE</sequence>
<dbReference type="PANTHER" id="PTHR43130:SF3">
    <property type="entry name" value="HTH-TYPE TRANSCRIPTIONAL REGULATOR RV1931C"/>
    <property type="match status" value="1"/>
</dbReference>
<reference evidence="4 5" key="1">
    <citation type="submission" date="2016-10" db="EMBL/GenBank/DDBJ databases">
        <authorList>
            <person name="de Groot N.N."/>
        </authorList>
    </citation>
    <scope>NUCLEOTIDE SEQUENCE [LARGE SCALE GENOMIC DNA]</scope>
    <source>
        <strain evidence="4 5">CGMCC 1.9156</strain>
    </source>
</reference>
<evidence type="ECO:0000256" key="1">
    <source>
        <dbReference type="ARBA" id="ARBA00023015"/>
    </source>
</evidence>
<dbReference type="PANTHER" id="PTHR43130">
    <property type="entry name" value="ARAC-FAMILY TRANSCRIPTIONAL REGULATOR"/>
    <property type="match status" value="1"/>
</dbReference>
<dbReference type="Pfam" id="PF01965">
    <property type="entry name" value="DJ-1_PfpI"/>
    <property type="match status" value="1"/>
</dbReference>
<keyword evidence="2" id="KW-0804">Transcription</keyword>
<dbReference type="SMART" id="SM00342">
    <property type="entry name" value="HTH_ARAC"/>
    <property type="match status" value="1"/>
</dbReference>